<sequence length="405" mass="46417">MQLNTLEQFEFTGKAKTWSLIAIAIGVISVAIGFATGHVDRTWANLLICAYYFTCVSFAGMMFIAIQYVANAGWATSILRIPSAFTTVIPYAAVILFALIATGLYTHNLYHHWNEEGITDPNSPHFDPIIAGKSGYLNIPFFLIRLALYMFIWGGLAVYLRKLTLKEDLEGGMEYYNTSIKYSAVFCVIFGFTYPLFSFDMMLSVEAHWFSTMFGWYNLAGLWVSGLAAIALTVILLKENGYMPWVNKSHIHNLGLFMFAFSTFWTYLWTAQFLLDWYANIPEETYYFLKRWTPAYKFWFWFNLVINFLTPFLVLMSSDSKRNMKVVKIAAIIIILGHWLDYYLMVMPGSVTEAERGFNHIEIGTFVGFVGLFVFLMLKGLSKAPLLPKNHPYLEESLHHSINNI</sequence>
<protein>
    <submittedName>
        <fullName evidence="2">Quinol:cytochrome c oxidoreductase quinone-binding subunit 2</fullName>
    </submittedName>
</protein>
<dbReference type="OrthoDB" id="140980at2"/>
<feature type="transmembrane region" description="Helical" evidence="1">
    <location>
        <begin position="298"/>
        <end position="315"/>
    </location>
</feature>
<accession>A0A521AW83</accession>
<dbReference type="EMBL" id="FXSZ01000001">
    <property type="protein sequence ID" value="SMO39054.1"/>
    <property type="molecule type" value="Genomic_DNA"/>
</dbReference>
<keyword evidence="1" id="KW-0472">Membrane</keyword>
<organism evidence="2 3">
    <name type="scientific">Solitalea koreensis</name>
    <dbReference type="NCBI Taxonomy" id="543615"/>
    <lineage>
        <taxon>Bacteria</taxon>
        <taxon>Pseudomonadati</taxon>
        <taxon>Bacteroidota</taxon>
        <taxon>Sphingobacteriia</taxon>
        <taxon>Sphingobacteriales</taxon>
        <taxon>Sphingobacteriaceae</taxon>
        <taxon>Solitalea</taxon>
    </lineage>
</organism>
<dbReference type="AlphaFoldDB" id="A0A521AW83"/>
<keyword evidence="1" id="KW-0812">Transmembrane</keyword>
<dbReference type="PANTHER" id="PTHR43044:SF1">
    <property type="entry name" value="QUINOL:CYTOCHROME C OXIDOREDUCTASE QUINONE-BINDING SUBUNIT 2"/>
    <property type="match status" value="1"/>
</dbReference>
<name>A0A521AW83_9SPHI</name>
<keyword evidence="1" id="KW-1133">Transmembrane helix</keyword>
<feature type="transmembrane region" description="Helical" evidence="1">
    <location>
        <begin position="327"/>
        <end position="345"/>
    </location>
</feature>
<feature type="transmembrane region" description="Helical" evidence="1">
    <location>
        <begin position="217"/>
        <end position="237"/>
    </location>
</feature>
<feature type="transmembrane region" description="Helical" evidence="1">
    <location>
        <begin position="43"/>
        <end position="69"/>
    </location>
</feature>
<keyword evidence="3" id="KW-1185">Reference proteome</keyword>
<feature type="transmembrane region" description="Helical" evidence="1">
    <location>
        <begin position="257"/>
        <end position="278"/>
    </location>
</feature>
<feature type="transmembrane region" description="Helical" evidence="1">
    <location>
        <begin position="20"/>
        <end position="37"/>
    </location>
</feature>
<gene>
    <name evidence="2" type="ORF">SAMN06265350_101479</name>
</gene>
<feature type="transmembrane region" description="Helical" evidence="1">
    <location>
        <begin position="180"/>
        <end position="197"/>
    </location>
</feature>
<dbReference type="PANTHER" id="PTHR43044">
    <property type="match status" value="1"/>
</dbReference>
<feature type="transmembrane region" description="Helical" evidence="1">
    <location>
        <begin position="81"/>
        <end position="105"/>
    </location>
</feature>
<feature type="transmembrane region" description="Helical" evidence="1">
    <location>
        <begin position="142"/>
        <end position="160"/>
    </location>
</feature>
<dbReference type="RefSeq" id="WP_142601124.1">
    <property type="nucleotide sequence ID" value="NZ_FXSZ01000001.1"/>
</dbReference>
<proteinExistence type="predicted"/>
<evidence type="ECO:0000256" key="1">
    <source>
        <dbReference type="SAM" id="Phobius"/>
    </source>
</evidence>
<evidence type="ECO:0000313" key="2">
    <source>
        <dbReference type="EMBL" id="SMO39054.1"/>
    </source>
</evidence>
<dbReference type="Proteomes" id="UP000315971">
    <property type="component" value="Unassembled WGS sequence"/>
</dbReference>
<reference evidence="2 3" key="1">
    <citation type="submission" date="2017-05" db="EMBL/GenBank/DDBJ databases">
        <authorList>
            <person name="Varghese N."/>
            <person name="Submissions S."/>
        </authorList>
    </citation>
    <scope>NUCLEOTIDE SEQUENCE [LARGE SCALE GENOMIC DNA]</scope>
    <source>
        <strain evidence="2 3">DSM 21342</strain>
    </source>
</reference>
<evidence type="ECO:0000313" key="3">
    <source>
        <dbReference type="Proteomes" id="UP000315971"/>
    </source>
</evidence>
<feature type="transmembrane region" description="Helical" evidence="1">
    <location>
        <begin position="357"/>
        <end position="378"/>
    </location>
</feature>